<dbReference type="SUPFAM" id="SSF69572">
    <property type="entry name" value="Activating enzymes of the ubiquitin-like proteins"/>
    <property type="match status" value="1"/>
</dbReference>
<dbReference type="AlphaFoldDB" id="A0A9P2TA46"/>
<reference evidence="2 3" key="1">
    <citation type="journal article" date="2013" name="Genome Announc.">
        <title>Draft Genome Sequence of the Lignocellulose Decomposer Thermobifida fusca Strain TM51.</title>
        <authorList>
            <person name="Toth A."/>
            <person name="Barna T."/>
            <person name="Nagy I."/>
            <person name="Horvath B."/>
            <person name="Nagy I."/>
            <person name="Tancsics A."/>
            <person name="Kriszt B."/>
            <person name="Baka E."/>
            <person name="Fekete C."/>
            <person name="Kukolya J."/>
        </authorList>
    </citation>
    <scope>NUCLEOTIDE SEQUENCE [LARGE SCALE GENOMIC DNA]</scope>
    <source>
        <strain evidence="2 3">TM51</strain>
    </source>
</reference>
<dbReference type="Pfam" id="PF00899">
    <property type="entry name" value="ThiF"/>
    <property type="match status" value="1"/>
</dbReference>
<comment type="caution">
    <text evidence="2">The sequence shown here is derived from an EMBL/GenBank/DDBJ whole genome shotgun (WGS) entry which is preliminary data.</text>
</comment>
<evidence type="ECO:0000259" key="1">
    <source>
        <dbReference type="Pfam" id="PF00899"/>
    </source>
</evidence>
<keyword evidence="3" id="KW-1185">Reference proteome</keyword>
<evidence type="ECO:0000313" key="2">
    <source>
        <dbReference type="EMBL" id="EOR70988.1"/>
    </source>
</evidence>
<dbReference type="EMBL" id="AOSG01000054">
    <property type="protein sequence ID" value="EOR70988.1"/>
    <property type="molecule type" value="Genomic_DNA"/>
</dbReference>
<proteinExistence type="predicted"/>
<name>A0A9P2TA46_THEFU</name>
<dbReference type="InterPro" id="IPR035985">
    <property type="entry name" value="Ubiquitin-activating_enz"/>
</dbReference>
<dbReference type="GO" id="GO:0008641">
    <property type="term" value="F:ubiquitin-like modifier activating enzyme activity"/>
    <property type="evidence" value="ECO:0007669"/>
    <property type="project" value="InterPro"/>
</dbReference>
<accession>A0A9P2TA46</accession>
<dbReference type="Proteomes" id="UP000014184">
    <property type="component" value="Unassembled WGS sequence"/>
</dbReference>
<sequence>MSVNLATAGVGQVTLVDSDLIEKSNLTRQYLFIGAESVDPNARF</sequence>
<organism evidence="2 3">
    <name type="scientific">Thermobifida fusca TM51</name>
    <dbReference type="NCBI Taxonomy" id="1169414"/>
    <lineage>
        <taxon>Bacteria</taxon>
        <taxon>Bacillati</taxon>
        <taxon>Actinomycetota</taxon>
        <taxon>Actinomycetes</taxon>
        <taxon>Streptosporangiales</taxon>
        <taxon>Nocardiopsidaceae</taxon>
        <taxon>Thermobifida</taxon>
    </lineage>
</organism>
<dbReference type="InterPro" id="IPR000594">
    <property type="entry name" value="ThiF_NAD_FAD-bd"/>
</dbReference>
<dbReference type="Gene3D" id="3.40.50.720">
    <property type="entry name" value="NAD(P)-binding Rossmann-like Domain"/>
    <property type="match status" value="1"/>
</dbReference>
<protein>
    <recommendedName>
        <fullName evidence="1">THIF-type NAD/FAD binding fold domain-containing protein</fullName>
    </recommendedName>
</protein>
<feature type="domain" description="THIF-type NAD/FAD binding fold" evidence="1">
    <location>
        <begin position="3"/>
        <end position="33"/>
    </location>
</feature>
<gene>
    <name evidence="2" type="ORF">TM51_09836</name>
</gene>
<evidence type="ECO:0000313" key="3">
    <source>
        <dbReference type="Proteomes" id="UP000014184"/>
    </source>
</evidence>